<name>A0A451B717_9GAMM</name>
<protein>
    <submittedName>
        <fullName evidence="3">Uncharacterized protein</fullName>
    </submittedName>
</protein>
<dbReference type="EMBL" id="CAADGH010000001">
    <property type="protein sequence ID" value="VFK74085.1"/>
    <property type="molecule type" value="Genomic_DNA"/>
</dbReference>
<evidence type="ECO:0000313" key="1">
    <source>
        <dbReference type="EMBL" id="VFK22407.1"/>
    </source>
</evidence>
<proteinExistence type="predicted"/>
<dbReference type="EMBL" id="CAADFO010000002">
    <property type="protein sequence ID" value="VFK22407.1"/>
    <property type="molecule type" value="Genomic_DNA"/>
</dbReference>
<reference evidence="3" key="1">
    <citation type="submission" date="2019-02" db="EMBL/GenBank/DDBJ databases">
        <authorList>
            <person name="Gruber-Vodicka R. H."/>
            <person name="Seah K. B. B."/>
        </authorList>
    </citation>
    <scope>NUCLEOTIDE SEQUENCE</scope>
    <source>
        <strain evidence="1">BECK_BZ197</strain>
        <strain evidence="3">BECK_BZ198</strain>
        <strain evidence="2">BECK_BZ199</strain>
    </source>
</reference>
<dbReference type="AlphaFoldDB" id="A0A451B717"/>
<accession>A0A451B717</accession>
<evidence type="ECO:0000313" key="3">
    <source>
        <dbReference type="EMBL" id="VFK74085.1"/>
    </source>
</evidence>
<evidence type="ECO:0000313" key="2">
    <source>
        <dbReference type="EMBL" id="VFK28768.1"/>
    </source>
</evidence>
<organism evidence="3">
    <name type="scientific">Candidatus Kentrum sp. MB</name>
    <dbReference type="NCBI Taxonomy" id="2138164"/>
    <lineage>
        <taxon>Bacteria</taxon>
        <taxon>Pseudomonadati</taxon>
        <taxon>Pseudomonadota</taxon>
        <taxon>Gammaproteobacteria</taxon>
        <taxon>Candidatus Kentrum</taxon>
    </lineage>
</organism>
<sequence>MARLSVSENQGIGPTLRRAARRGWRDGLWAQSSTWPNGNDAVAPWTIPFTMGGTIREFDSRIQPGMDFRAMVLEKAMRLLIVRVARFGLWLMRFRIVIAAVSDCDRGGW</sequence>
<gene>
    <name evidence="1" type="ORF">BECKMB1821G_GA0114241_100215</name>
    <name evidence="3" type="ORF">BECKMB1821H_GA0114242_100115</name>
    <name evidence="2" type="ORF">BECKMB1821I_GA0114274_100716</name>
</gene>
<dbReference type="EMBL" id="CAADFQ010000007">
    <property type="protein sequence ID" value="VFK28768.1"/>
    <property type="molecule type" value="Genomic_DNA"/>
</dbReference>